<keyword evidence="4" id="KW-0067">ATP-binding</keyword>
<dbReference type="Proteomes" id="UP001151518">
    <property type="component" value="Unassembled WGS sequence"/>
</dbReference>
<dbReference type="Gene3D" id="3.30.420.150">
    <property type="entry name" value="Exopolyphosphatase. Domain 2"/>
    <property type="match status" value="1"/>
</dbReference>
<evidence type="ECO:0000256" key="2">
    <source>
        <dbReference type="ARBA" id="ARBA00022801"/>
    </source>
</evidence>
<keyword evidence="2 5" id="KW-0378">Hydrolase</keyword>
<evidence type="ECO:0000256" key="5">
    <source>
        <dbReference type="RuleBase" id="RU003833"/>
    </source>
</evidence>
<keyword evidence="6" id="KW-0812">Transmembrane</keyword>
<protein>
    <submittedName>
        <fullName evidence="7">Golgi apyrase</fullName>
        <ecNumber evidence="7">3.6.1.5</ecNumber>
    </submittedName>
</protein>
<organism evidence="7 8">
    <name type="scientific">Coemansia spiralis</name>
    <dbReference type="NCBI Taxonomy" id="417178"/>
    <lineage>
        <taxon>Eukaryota</taxon>
        <taxon>Fungi</taxon>
        <taxon>Fungi incertae sedis</taxon>
        <taxon>Zoopagomycota</taxon>
        <taxon>Kickxellomycotina</taxon>
        <taxon>Kickxellomycetes</taxon>
        <taxon>Kickxellales</taxon>
        <taxon>Kickxellaceae</taxon>
        <taxon>Coemansia</taxon>
    </lineage>
</organism>
<proteinExistence type="inferred from homology"/>
<comment type="similarity">
    <text evidence="1 5">Belongs to the GDA1/CD39 NTPase family.</text>
</comment>
<dbReference type="GO" id="GO:0004382">
    <property type="term" value="F:GDP phosphatase activity"/>
    <property type="evidence" value="ECO:0007669"/>
    <property type="project" value="TreeGrafter"/>
</dbReference>
<dbReference type="PANTHER" id="PTHR11782:SF121">
    <property type="entry name" value="NUCLEOSIDE-DIPHOSPHATASE MIG-23"/>
    <property type="match status" value="1"/>
</dbReference>
<dbReference type="InterPro" id="IPR000407">
    <property type="entry name" value="GDA1_CD39_NTPase"/>
</dbReference>
<dbReference type="GO" id="GO:0046036">
    <property type="term" value="P:CTP metabolic process"/>
    <property type="evidence" value="ECO:0007669"/>
    <property type="project" value="TreeGrafter"/>
</dbReference>
<dbReference type="GO" id="GO:0005794">
    <property type="term" value="C:Golgi apparatus"/>
    <property type="evidence" value="ECO:0007669"/>
    <property type="project" value="TreeGrafter"/>
</dbReference>
<dbReference type="GO" id="GO:0045134">
    <property type="term" value="F:UDP phosphatase activity"/>
    <property type="evidence" value="ECO:0007669"/>
    <property type="project" value="TreeGrafter"/>
</dbReference>
<feature type="transmembrane region" description="Helical" evidence="6">
    <location>
        <begin position="424"/>
        <end position="443"/>
    </location>
</feature>
<dbReference type="PANTHER" id="PTHR11782">
    <property type="entry name" value="ADENOSINE/GUANOSINE DIPHOSPHATASE"/>
    <property type="match status" value="1"/>
</dbReference>
<evidence type="ECO:0000313" key="8">
    <source>
        <dbReference type="Proteomes" id="UP001151518"/>
    </source>
</evidence>
<dbReference type="Pfam" id="PF01150">
    <property type="entry name" value="GDA1_CD39"/>
    <property type="match status" value="2"/>
</dbReference>
<feature type="active site" description="Proton acceptor" evidence="3">
    <location>
        <position position="175"/>
    </location>
</feature>
<dbReference type="GO" id="GO:0006256">
    <property type="term" value="P:UDP catabolic process"/>
    <property type="evidence" value="ECO:0007669"/>
    <property type="project" value="TreeGrafter"/>
</dbReference>
<keyword evidence="6" id="KW-1133">Transmembrane helix</keyword>
<dbReference type="AlphaFoldDB" id="A0A9W8G4A9"/>
<name>A0A9W8G4A9_9FUNG</name>
<evidence type="ECO:0000256" key="6">
    <source>
        <dbReference type="SAM" id="Phobius"/>
    </source>
</evidence>
<dbReference type="EC" id="3.6.1.5" evidence="7"/>
<reference evidence="7" key="1">
    <citation type="submission" date="2022-07" db="EMBL/GenBank/DDBJ databases">
        <title>Phylogenomic reconstructions and comparative analyses of Kickxellomycotina fungi.</title>
        <authorList>
            <person name="Reynolds N.K."/>
            <person name="Stajich J.E."/>
            <person name="Barry K."/>
            <person name="Grigoriev I.V."/>
            <person name="Crous P."/>
            <person name="Smith M.E."/>
        </authorList>
    </citation>
    <scope>NUCLEOTIDE SEQUENCE</scope>
    <source>
        <strain evidence="7">NRRL 3115</strain>
    </source>
</reference>
<accession>A0A9W8G4A9</accession>
<evidence type="ECO:0000256" key="3">
    <source>
        <dbReference type="PIRSR" id="PIRSR600407-1"/>
    </source>
</evidence>
<dbReference type="GO" id="GO:0016020">
    <property type="term" value="C:membrane"/>
    <property type="evidence" value="ECO:0007669"/>
    <property type="project" value="TreeGrafter"/>
</dbReference>
<evidence type="ECO:0000256" key="1">
    <source>
        <dbReference type="ARBA" id="ARBA00009283"/>
    </source>
</evidence>
<dbReference type="OrthoDB" id="6372431at2759"/>
<dbReference type="GO" id="GO:0004050">
    <property type="term" value="F:apyrase activity"/>
    <property type="evidence" value="ECO:0007669"/>
    <property type="project" value="UniProtKB-EC"/>
</dbReference>
<dbReference type="PROSITE" id="PS01238">
    <property type="entry name" value="GDA1_CD39_NTPASE"/>
    <property type="match status" value="1"/>
</dbReference>
<keyword evidence="4" id="KW-0547">Nucleotide-binding</keyword>
<dbReference type="GO" id="GO:0005524">
    <property type="term" value="F:ATP binding"/>
    <property type="evidence" value="ECO:0007669"/>
    <property type="project" value="UniProtKB-KW"/>
</dbReference>
<feature type="binding site" evidence="4">
    <location>
        <begin position="201"/>
        <end position="205"/>
    </location>
    <ligand>
        <name>ATP</name>
        <dbReference type="ChEBI" id="CHEBI:30616"/>
    </ligand>
</feature>
<dbReference type="GO" id="GO:0017111">
    <property type="term" value="F:ribonucleoside triphosphate phosphatase activity"/>
    <property type="evidence" value="ECO:0007669"/>
    <property type="project" value="TreeGrafter"/>
</dbReference>
<evidence type="ECO:0000313" key="7">
    <source>
        <dbReference type="EMBL" id="KAJ2673819.1"/>
    </source>
</evidence>
<dbReference type="EMBL" id="JANBTW010000063">
    <property type="protein sequence ID" value="KAJ2673819.1"/>
    <property type="molecule type" value="Genomic_DNA"/>
</dbReference>
<sequence>MLQKLFVRLTKWRILILLALSLFTLATILLSYSQTHPTTTMTNWPKYTVVIDAGSSGSRVMVYRRNDVTQPSNSSLPRIEPAGQNWTLKTTPGISSFDTQDGITSHLAPLLDFATSVVPQEEISQTPIYLLATGGMRLLPQTRQSWVLARAWTFAHTWGFLVPQTGFQVVSGELEGLLGWLAINYLMDTFDSPRGFLDMGGASTQIVFEPPHKSGSLAKVTLRTLGGTEHEHHVFVRSFLGHGINEARRRYTEMLHNTTDPCLAHGIHSTGSFSHCMEMTAPLLSQELSLPEIDFAQQRFVGISEYWYTLHDHLGPKWDLEALERAASGFCQHPAEASLCFKAAWLANVLRGFNVPLKAEFESVFSVGSTEVSWTLGKVLLNAMESIGPRPLEIELPNEPTQWSPTLCIRLLARWARVPWPAKLALLLTVLWAVGFAATVFCIRRHRKMQRVPRKDESVGIEAGPQPPMYLVSDVYRARVAAPISRSSSVNNLLLANRRRGGD</sequence>
<dbReference type="Gene3D" id="3.30.420.40">
    <property type="match status" value="1"/>
</dbReference>
<keyword evidence="6" id="KW-0472">Membrane</keyword>
<comment type="caution">
    <text evidence="7">The sequence shown here is derived from an EMBL/GenBank/DDBJ whole genome shotgun (WGS) entry which is preliminary data.</text>
</comment>
<gene>
    <name evidence="7" type="primary">YND1</name>
    <name evidence="7" type="ORF">GGI25_004566</name>
</gene>
<evidence type="ECO:0000256" key="4">
    <source>
        <dbReference type="PIRSR" id="PIRSR600407-2"/>
    </source>
</evidence>